<sequence>MADTEELESGDDGEEFDDIDFDEIEDMSLEDLQADIEDEVGFDSGITVYDPVYLPLNRLSANNWNPNEMSSDEFNRLCENIEDDGFLAPIQAVPVDEDGENLQFDDDVTAEEMAEEMDHARIVGGEHRWSASKVVGLTELPVMLVPNKDKEWEKQATVRMNSISGSMDPIQFAELVEEQRKKYDDDQLKHMLGFAGDDTLFDSVLEDIKESVPENVREELEEAEDEMETIEDLSEVLNRIFRENGDQLDHHFITFAYGGEENVLYRTDDDLWARVVDMNERIEALDASAMEVLRYLLTEGPLDDALEQAEGTAEVSDEDVADDPEEQVGDLEPGDLDHSDE</sequence>
<dbReference type="RefSeq" id="WP_179171578.1">
    <property type="nucleotide sequence ID" value="NZ_CP058532.1"/>
</dbReference>
<dbReference type="AlphaFoldDB" id="A0A7D5GPS4"/>
<feature type="region of interest" description="Disordered" evidence="2">
    <location>
        <begin position="305"/>
        <end position="341"/>
    </location>
</feature>
<dbReference type="InterPro" id="IPR036086">
    <property type="entry name" value="ParB/Sulfiredoxin_sf"/>
</dbReference>
<keyword evidence="4" id="KW-0614">Plasmid</keyword>
<geneLocation type="plasmid" evidence="4 5">
    <name>unnamed3</name>
</geneLocation>
<evidence type="ECO:0000256" key="2">
    <source>
        <dbReference type="SAM" id="MobiDB-lite"/>
    </source>
</evidence>
<accession>A0A7D5GPS4</accession>
<evidence type="ECO:0000313" key="4">
    <source>
        <dbReference type="EMBL" id="QLG30004.1"/>
    </source>
</evidence>
<evidence type="ECO:0000313" key="5">
    <source>
        <dbReference type="Proteomes" id="UP000509750"/>
    </source>
</evidence>
<dbReference type="EMBL" id="CP058532">
    <property type="protein sequence ID" value="QLG30004.1"/>
    <property type="molecule type" value="Genomic_DNA"/>
</dbReference>
<keyword evidence="1" id="KW-0175">Coiled coil</keyword>
<dbReference type="Proteomes" id="UP000509750">
    <property type="component" value="Plasmid unnamed3"/>
</dbReference>
<dbReference type="SMART" id="SM00470">
    <property type="entry name" value="ParB"/>
    <property type="match status" value="1"/>
</dbReference>
<dbReference type="InterPro" id="IPR003115">
    <property type="entry name" value="ParB_N"/>
</dbReference>
<evidence type="ECO:0000256" key="1">
    <source>
        <dbReference type="SAM" id="Coils"/>
    </source>
</evidence>
<dbReference type="KEGG" id="halg:HUG10_20575"/>
<proteinExistence type="predicted"/>
<feature type="domain" description="ParB-like N-terminal" evidence="3">
    <location>
        <begin position="52"/>
        <end position="162"/>
    </location>
</feature>
<dbReference type="Gene3D" id="3.90.1530.10">
    <property type="entry name" value="Conserved hypothetical protein from pyrococcus furiosus pfu- 392566-001, ParB domain"/>
    <property type="match status" value="1"/>
</dbReference>
<dbReference type="GeneID" id="56031282"/>
<dbReference type="Pfam" id="PF02195">
    <property type="entry name" value="ParB_N"/>
    <property type="match status" value="1"/>
</dbReference>
<gene>
    <name evidence="4" type="ORF">HUG10_20575</name>
</gene>
<feature type="coiled-coil region" evidence="1">
    <location>
        <begin position="213"/>
        <end position="240"/>
    </location>
</feature>
<evidence type="ECO:0000259" key="3">
    <source>
        <dbReference type="SMART" id="SM00470"/>
    </source>
</evidence>
<keyword evidence="5" id="KW-1185">Reference proteome</keyword>
<feature type="compositionally biased region" description="Acidic residues" evidence="2">
    <location>
        <begin position="315"/>
        <end position="334"/>
    </location>
</feature>
<organism evidence="4 5">
    <name type="scientific">Halorarum halophilum</name>
    <dbReference type="NCBI Taxonomy" id="2743090"/>
    <lineage>
        <taxon>Archaea</taxon>
        <taxon>Methanobacteriati</taxon>
        <taxon>Methanobacteriota</taxon>
        <taxon>Stenosarchaea group</taxon>
        <taxon>Halobacteria</taxon>
        <taxon>Halobacteriales</taxon>
        <taxon>Haloferacaceae</taxon>
        <taxon>Halorarum</taxon>
    </lineage>
</organism>
<dbReference type="SUPFAM" id="SSF110849">
    <property type="entry name" value="ParB/Sulfiredoxin"/>
    <property type="match status" value="1"/>
</dbReference>
<name>A0A7D5GPS4_9EURY</name>
<protein>
    <submittedName>
        <fullName evidence="4">ParB N-terminal domain-containing protein</fullName>
    </submittedName>
</protein>
<reference evidence="4 5" key="1">
    <citation type="submission" date="2020-07" db="EMBL/GenBank/DDBJ databases">
        <title>Gai3-2, isolated from salt lake.</title>
        <authorList>
            <person name="Cui H."/>
            <person name="Shi X."/>
        </authorList>
    </citation>
    <scope>NUCLEOTIDE SEQUENCE [LARGE SCALE GENOMIC DNA]</scope>
    <source>
        <strain evidence="4 5">Gai3-2</strain>
        <plasmid evidence="4 5">unnamed3</plasmid>
    </source>
</reference>
<feature type="region of interest" description="Disordered" evidence="2">
    <location>
        <begin position="1"/>
        <end position="21"/>
    </location>
</feature>